<dbReference type="InterPro" id="IPR036397">
    <property type="entry name" value="RNaseH_sf"/>
</dbReference>
<gene>
    <name evidence="1" type="ORF">OUZ56_005735</name>
</gene>
<dbReference type="Proteomes" id="UP001234178">
    <property type="component" value="Unassembled WGS sequence"/>
</dbReference>
<dbReference type="CDD" id="cd09276">
    <property type="entry name" value="Rnase_HI_RT_non_LTR"/>
    <property type="match status" value="1"/>
</dbReference>
<dbReference type="EMBL" id="JAOYFB010000001">
    <property type="protein sequence ID" value="KAK4003991.1"/>
    <property type="molecule type" value="Genomic_DNA"/>
</dbReference>
<evidence type="ECO:0008006" key="3">
    <source>
        <dbReference type="Google" id="ProtNLM"/>
    </source>
</evidence>
<reference evidence="1 2" key="1">
    <citation type="journal article" date="2023" name="Nucleic Acids Res.">
        <title>The hologenome of Daphnia magna reveals possible DNA methylation and microbiome-mediated evolution of the host genome.</title>
        <authorList>
            <person name="Chaturvedi A."/>
            <person name="Li X."/>
            <person name="Dhandapani V."/>
            <person name="Marshall H."/>
            <person name="Kissane S."/>
            <person name="Cuenca-Cambronero M."/>
            <person name="Asole G."/>
            <person name="Calvet F."/>
            <person name="Ruiz-Romero M."/>
            <person name="Marangio P."/>
            <person name="Guigo R."/>
            <person name="Rago D."/>
            <person name="Mirbahai L."/>
            <person name="Eastwood N."/>
            <person name="Colbourne J.K."/>
            <person name="Zhou J."/>
            <person name="Mallon E."/>
            <person name="Orsini L."/>
        </authorList>
    </citation>
    <scope>NUCLEOTIDE SEQUENCE [LARGE SCALE GENOMIC DNA]</scope>
    <source>
        <strain evidence="1">LRV0_1</strain>
    </source>
</reference>
<proteinExistence type="predicted"/>
<protein>
    <recommendedName>
        <fullName evidence="3">RNase H type-1 domain-containing protein</fullName>
    </recommendedName>
</protein>
<accession>A0ABQ9YTQ1</accession>
<keyword evidence="2" id="KW-1185">Reference proteome</keyword>
<dbReference type="Gene3D" id="3.30.420.10">
    <property type="entry name" value="Ribonuclease H-like superfamily/Ribonuclease H"/>
    <property type="match status" value="2"/>
</dbReference>
<sequence>MEAISNSAAAKALFHELKSNLSSARKSYTDGSAQQDTGKTTYIPSLEVEETGTMRKGTSIFTAEAHAIPRAMEITYGHDEWTEELAILTDSNTAGNLKSAGTRTTIYWIPSHVGSPGNERADQLAAKESLNLIPTKEI</sequence>
<comment type="caution">
    <text evidence="1">The sequence shown here is derived from an EMBL/GenBank/DDBJ whole genome shotgun (WGS) entry which is preliminary data.</text>
</comment>
<organism evidence="1 2">
    <name type="scientific">Daphnia magna</name>
    <dbReference type="NCBI Taxonomy" id="35525"/>
    <lineage>
        <taxon>Eukaryota</taxon>
        <taxon>Metazoa</taxon>
        <taxon>Ecdysozoa</taxon>
        <taxon>Arthropoda</taxon>
        <taxon>Crustacea</taxon>
        <taxon>Branchiopoda</taxon>
        <taxon>Diplostraca</taxon>
        <taxon>Cladocera</taxon>
        <taxon>Anomopoda</taxon>
        <taxon>Daphniidae</taxon>
        <taxon>Daphnia</taxon>
    </lineage>
</organism>
<dbReference type="SUPFAM" id="SSF53098">
    <property type="entry name" value="Ribonuclease H-like"/>
    <property type="match status" value="1"/>
</dbReference>
<evidence type="ECO:0000313" key="1">
    <source>
        <dbReference type="EMBL" id="KAK4003991.1"/>
    </source>
</evidence>
<dbReference type="InterPro" id="IPR012337">
    <property type="entry name" value="RNaseH-like_sf"/>
</dbReference>
<evidence type="ECO:0000313" key="2">
    <source>
        <dbReference type="Proteomes" id="UP001234178"/>
    </source>
</evidence>
<name>A0ABQ9YTQ1_9CRUS</name>